<dbReference type="EMBL" id="CGIH01000051">
    <property type="protein sequence ID" value="CFY08798.1"/>
    <property type="molecule type" value="Genomic_DNA"/>
</dbReference>
<keyword evidence="1" id="KW-0808">Transferase</keyword>
<dbReference type="SUPFAM" id="SSF51569">
    <property type="entry name" value="Aldolase"/>
    <property type="match status" value="1"/>
</dbReference>
<dbReference type="OrthoDB" id="9780456at2"/>
<dbReference type="AlphaFoldDB" id="A0A0E3W3W1"/>
<protein>
    <submittedName>
        <fullName evidence="4">Aldolase-type TIM barrel</fullName>
    </submittedName>
</protein>
<gene>
    <name evidence="4" type="ORF">2696</name>
</gene>
<dbReference type="Pfam" id="PF00793">
    <property type="entry name" value="DAHP_synth_1"/>
    <property type="match status" value="1"/>
</dbReference>
<dbReference type="NCBIfam" id="NF006421">
    <property type="entry name" value="PRK08673.1"/>
    <property type="match status" value="1"/>
</dbReference>
<feature type="domain" description="DAHP synthetase I/KDSA" evidence="2">
    <location>
        <begin position="87"/>
        <end position="329"/>
    </location>
</feature>
<dbReference type="InterPro" id="IPR006268">
    <property type="entry name" value="DAHP_syn_2"/>
</dbReference>
<reference evidence="4 5" key="1">
    <citation type="submission" date="2015-03" db="EMBL/GenBank/DDBJ databases">
        <authorList>
            <person name="Murphy D."/>
        </authorList>
    </citation>
    <scope>NUCLEOTIDE SEQUENCE [LARGE SCALE GENOMIC DNA]</scope>
    <source>
        <strain evidence="4 5">OL-4</strain>
    </source>
</reference>
<dbReference type="GO" id="GO:0016832">
    <property type="term" value="F:aldehyde-lyase activity"/>
    <property type="evidence" value="ECO:0007669"/>
    <property type="project" value="InterPro"/>
</dbReference>
<dbReference type="InterPro" id="IPR013785">
    <property type="entry name" value="Aldolase_TIM"/>
</dbReference>
<sequence length="343" mass="37366">MVVVMQKGATQDQIQIVQNRLEAEGFNVHLSQGVNRTIMGVIGEPGKIDPQILVSLGGVEKVVPILQPFKLASRDFKHENSTVQVGNCVIGDDQITIVAGPCAVEGREIFLETAWAVKKAGADMLRGGAFKPRTSPYSFQGLGEKGLKIMAEARELTGLPIVTEVMDQKSIAMVAEYADVIQVGARNMQNFFLLRELGKVNKPILLKRGMSATIEEWLMAAEYILGSGNPQVILCERGIRTFETYTRNTLDLSAVPLLKHLSHLPVMVDPSHGTGKRDLVEPMSMAAVACGTDGIMVEVHPDPANAWSDGPQSLIPDDFSKLAQKVRHLKGIYQLDDQSAGRI</sequence>
<dbReference type="STRING" id="690567.2696"/>
<dbReference type="Pfam" id="PF18152">
    <property type="entry name" value="DAHP_snth_FXD"/>
    <property type="match status" value="1"/>
</dbReference>
<dbReference type="InterPro" id="IPR052899">
    <property type="entry name" value="Class-I_DAHP_synthase"/>
</dbReference>
<dbReference type="GO" id="GO:0009073">
    <property type="term" value="P:aromatic amino acid family biosynthetic process"/>
    <property type="evidence" value="ECO:0007669"/>
    <property type="project" value="InterPro"/>
</dbReference>
<dbReference type="InterPro" id="IPR041071">
    <property type="entry name" value="DAHP_snth_FXD"/>
</dbReference>
<evidence type="ECO:0000259" key="3">
    <source>
        <dbReference type="Pfam" id="PF18152"/>
    </source>
</evidence>
<dbReference type="PANTHER" id="PTHR43018:SF2">
    <property type="entry name" value="PHOSPHO-2-DEHYDRO-3-DEOXYHEPTONATE ALDOLASE"/>
    <property type="match status" value="1"/>
</dbReference>
<dbReference type="NCBIfam" id="TIGR01361">
    <property type="entry name" value="DAHP_synth_Bsub"/>
    <property type="match status" value="1"/>
</dbReference>
<evidence type="ECO:0000256" key="1">
    <source>
        <dbReference type="ARBA" id="ARBA00022679"/>
    </source>
</evidence>
<dbReference type="PANTHER" id="PTHR43018">
    <property type="entry name" value="PHOSPHO-2-DEHYDRO-3-DEOXYHEPTONATE ALDOLASE"/>
    <property type="match status" value="1"/>
</dbReference>
<accession>A0A0E3W3W1</accession>
<dbReference type="NCBIfam" id="NF009239">
    <property type="entry name" value="PRK12595.1"/>
    <property type="match status" value="1"/>
</dbReference>
<dbReference type="Gene3D" id="3.30.70.1140">
    <property type="entry name" value="Phospho-2-dehydro-3-deoxyheptonate aldolase, domain 1"/>
    <property type="match status" value="1"/>
</dbReference>
<evidence type="ECO:0000259" key="2">
    <source>
        <dbReference type="Pfam" id="PF00793"/>
    </source>
</evidence>
<keyword evidence="5" id="KW-1185">Reference proteome</keyword>
<dbReference type="Gene3D" id="3.20.20.70">
    <property type="entry name" value="Aldolase class I"/>
    <property type="match status" value="1"/>
</dbReference>
<evidence type="ECO:0000313" key="5">
    <source>
        <dbReference type="Proteomes" id="UP000045545"/>
    </source>
</evidence>
<dbReference type="InterPro" id="IPR006218">
    <property type="entry name" value="DAHP1/KDSA"/>
</dbReference>
<organism evidence="4 5">
    <name type="scientific">Syntrophomonas zehnderi OL-4</name>
    <dbReference type="NCBI Taxonomy" id="690567"/>
    <lineage>
        <taxon>Bacteria</taxon>
        <taxon>Bacillati</taxon>
        <taxon>Bacillota</taxon>
        <taxon>Clostridia</taxon>
        <taxon>Eubacteriales</taxon>
        <taxon>Syntrophomonadaceae</taxon>
        <taxon>Syntrophomonas</taxon>
    </lineage>
</organism>
<dbReference type="GO" id="GO:0016740">
    <property type="term" value="F:transferase activity"/>
    <property type="evidence" value="ECO:0007669"/>
    <property type="project" value="UniProtKB-KW"/>
</dbReference>
<evidence type="ECO:0000313" key="4">
    <source>
        <dbReference type="EMBL" id="CFY08798.1"/>
    </source>
</evidence>
<proteinExistence type="predicted"/>
<dbReference type="Proteomes" id="UP000045545">
    <property type="component" value="Unassembled WGS sequence"/>
</dbReference>
<name>A0A0E3W3W1_9FIRM</name>
<dbReference type="RefSeq" id="WP_046499989.1">
    <property type="nucleotide sequence ID" value="NZ_CGIH01000051.1"/>
</dbReference>
<feature type="domain" description="DAHP synthase ferredoxin-like" evidence="3">
    <location>
        <begin position="1"/>
        <end position="67"/>
    </location>
</feature>